<dbReference type="InterPro" id="IPR006553">
    <property type="entry name" value="Leu-rich_rpt_Cys-con_subtyp"/>
</dbReference>
<name>A0AAW3A3L6_9TRYP</name>
<dbReference type="InterPro" id="IPR032675">
    <property type="entry name" value="LRR_dom_sf"/>
</dbReference>
<dbReference type="SMART" id="SM00368">
    <property type="entry name" value="LRR_RI"/>
    <property type="match status" value="4"/>
</dbReference>
<accession>A0AAW3A3L6</accession>
<proteinExistence type="predicted"/>
<dbReference type="SUPFAM" id="SSF52058">
    <property type="entry name" value="L domain-like"/>
    <property type="match status" value="1"/>
</dbReference>
<keyword evidence="3" id="KW-1185">Reference proteome</keyword>
<dbReference type="GO" id="GO:0031146">
    <property type="term" value="P:SCF-dependent proteasomal ubiquitin-dependent protein catabolic process"/>
    <property type="evidence" value="ECO:0007669"/>
    <property type="project" value="TreeGrafter"/>
</dbReference>
<sequence>MQQGPRQHQEQHHLQFSLASLGALTSYWTSRAPLAFVAAHPRCRIAAEARILGTNSYDGVESEYEAVRTDWARRVPFGDWWVSDLAERVMPSERRLVSEVRFVDAAGDTVDDARRYSDDALNILPATASAVLRGRERRRVVWPHLPGASGASPWWHTLPQFHARTYFEHKQQRSVTTAAAMATGTVPSGLDNQGFLRDFSSLPDYPYTGTSFHSAAMRAGYLGGVLVGHLVSFLVPSTGSDGEQYNPHRPSAVLPRADAAVQGGARLPWRRVFHWEVGVEWEEDHRRKHAATSMYRKSSEDETPKYQKKSHFGGSWMHSHWWFNRPLVLGQVFVSPSRLPRCHSAHEDVRSHIEGDCTRQVSHDPTSAAAAAPPSTSLYAYGGHPASLPLSMAEGCSACTSCSTRERETTVTTAVLPEGVTRRSDTLSSSPVQGGQQPRQCCTAFLSTVHLYECRALPALPSLFVSATSNSMTQWWSGFLRCPCCAHVRILDINLEGTQARKLEGWATVVVPASSSGQAAGEAPPPSASQPPRELDFQVSDEGSAPSSAHSRRPLLECLQPQPQTIASEADCASPASLHLRPSLSRYLTEVHLISSATLHDISFLGELPALRLADVSFNPSLTDAGVRGLCQSTSLRVVDVSYCPHVDAAAADLVHCLVELEELYLSGTGLTDATLRTVVLHLGFSGGTPHDALLVTEAGIPASRQARHSPRPNSGKWMRVLHACACRRLRNPHRVLASVAWIRRNQMRQRGSSGEFHGQSCWTGLQELRVSAVGERHHESDQSRSRSSDHSGTQSEESDSEVGAATERVADALDEGAGLVPSLLEGGQEEAVPPTPGEPLTVVSPSLLPSEGTAARVEGVGAAAKVMPAADVPEVLTRPPFHLWERLTTLVFTDIKFRCALGDVSQLLSLQCLALWRCSVEEDEPLSVREGAHRPWLSGLEHSALLHTVHLDGCSASAIRDAGSLQVLARLPSLQNISFSHTGIRDADLDAFVAALCQSGATSPQYPFHRLCLRACGRITHASAVALLSSVRSLDLSDTGVRQEVLNALGELSRVQRSGGSHALQVLNCSACWLIVDLSPVAHLRHLRWLDVSHTPVTTAGVAALRFCSALTHLNLKNCAGVSHLRDVMAIAALQVLNAQGSGLYDGDDEGEEEGTDFITGASRVAEHSEDRSFTPGTPLCNFIIPLPHHDGGRPPPARGRSRLAVVDVFPGDDVVLYTSSLHTLLLSHTRVRRIHRLGLLPSLMCLDLNNTAVTDAELVKFVFTGVMVADKRASDARLGLAQTPPAVVHTLHALRRNECLGQGCRGPPLRLLSLQFCRGIFTVGVLGLCPHLTKLDVSSSNVTSQGLHGLHRSTSLVQMRLLACKGVHDIRALQLIPSLVEVEGSGCNVHSGRITGTGVRGGSGIHAAAGAADDGGKRGAEANESRGRLSPPPLFAHGGDVPVMTPPLLHSDLLQESGLKADDIAAVRRVTEGLPLPMASLVQGSTSPLSCFPVLACGFQRLVLDGCVNIRSFVEFSVLPSLLELSLCNCRGITAASVAELIPLSQGCPRESGTASPQSLAVSSVLPLSAPFAALQTLRFSSCRNLTGSLAGLELLPQLRCVHVDRCGITSVSEVVPVLQNRVVL</sequence>
<feature type="region of interest" description="Disordered" evidence="1">
    <location>
        <begin position="1410"/>
        <end position="1434"/>
    </location>
</feature>
<feature type="compositionally biased region" description="Basic and acidic residues" evidence="1">
    <location>
        <begin position="775"/>
        <end position="790"/>
    </location>
</feature>
<evidence type="ECO:0000313" key="3">
    <source>
        <dbReference type="Proteomes" id="UP001500131"/>
    </source>
</evidence>
<dbReference type="PANTHER" id="PTHR13318">
    <property type="entry name" value="PARTNER OF PAIRED, ISOFORM B-RELATED"/>
    <property type="match status" value="1"/>
</dbReference>
<dbReference type="SMART" id="SM00367">
    <property type="entry name" value="LRR_CC"/>
    <property type="match status" value="6"/>
</dbReference>
<comment type="caution">
    <text evidence="2">The sequence shown here is derived from an EMBL/GenBank/DDBJ whole genome shotgun (WGS) entry which is preliminary data.</text>
</comment>
<organism evidence="2 3">
    <name type="scientific">Leishmania lindenbergi</name>
    <dbReference type="NCBI Taxonomy" id="651832"/>
    <lineage>
        <taxon>Eukaryota</taxon>
        <taxon>Discoba</taxon>
        <taxon>Euglenozoa</taxon>
        <taxon>Kinetoplastea</taxon>
        <taxon>Metakinetoplastina</taxon>
        <taxon>Trypanosomatida</taxon>
        <taxon>Trypanosomatidae</taxon>
        <taxon>Leishmaniinae</taxon>
        <taxon>Leishmania</taxon>
    </lineage>
</organism>
<reference evidence="2 3" key="1">
    <citation type="submission" date="2024-02" db="EMBL/GenBank/DDBJ databases">
        <title>FIRST GENOME SEQUENCES OF Leishmania (Viannia) shawi, Leishmania (Viannia) lindenbergi AND Leishmania (Viannia) utingensis.</title>
        <authorList>
            <person name="Resadore F."/>
            <person name="Custodio M.G.F."/>
            <person name="Boite M.C."/>
            <person name="Cupolillo E."/>
            <person name="Ferreira G.E.M."/>
        </authorList>
    </citation>
    <scope>NUCLEOTIDE SEQUENCE [LARGE SCALE GENOMIC DNA]</scope>
    <source>
        <strain evidence="2 3">MHOM/BR/1966/M15733</strain>
    </source>
</reference>
<feature type="region of interest" description="Disordered" evidence="1">
    <location>
        <begin position="516"/>
        <end position="553"/>
    </location>
</feature>
<evidence type="ECO:0000256" key="1">
    <source>
        <dbReference type="SAM" id="MobiDB-lite"/>
    </source>
</evidence>
<dbReference type="PANTHER" id="PTHR13318:SF190">
    <property type="entry name" value="PARTNER OF PAIRED, ISOFORM B"/>
    <property type="match status" value="1"/>
</dbReference>
<feature type="region of interest" description="Disordered" evidence="1">
    <location>
        <begin position="773"/>
        <end position="805"/>
    </location>
</feature>
<dbReference type="Proteomes" id="UP001500131">
    <property type="component" value="Unassembled WGS sequence"/>
</dbReference>
<protein>
    <submittedName>
        <fullName evidence="2">Leucine Rich repeat</fullName>
    </submittedName>
</protein>
<evidence type="ECO:0000313" key="2">
    <source>
        <dbReference type="EMBL" id="KAL0498008.1"/>
    </source>
</evidence>
<dbReference type="GO" id="GO:0019005">
    <property type="term" value="C:SCF ubiquitin ligase complex"/>
    <property type="evidence" value="ECO:0007669"/>
    <property type="project" value="TreeGrafter"/>
</dbReference>
<dbReference type="Pfam" id="PF13516">
    <property type="entry name" value="LRR_6"/>
    <property type="match status" value="1"/>
</dbReference>
<dbReference type="EMBL" id="JBAMZK010000033">
    <property type="protein sequence ID" value="KAL0498008.1"/>
    <property type="molecule type" value="Genomic_DNA"/>
</dbReference>
<gene>
    <name evidence="2" type="ORF">Q4I31_006311</name>
</gene>
<dbReference type="InterPro" id="IPR001611">
    <property type="entry name" value="Leu-rich_rpt"/>
</dbReference>
<dbReference type="Gene3D" id="3.80.10.10">
    <property type="entry name" value="Ribonuclease Inhibitor"/>
    <property type="match status" value="4"/>
</dbReference>
<feature type="compositionally biased region" description="Basic and acidic residues" evidence="1">
    <location>
        <begin position="1416"/>
        <end position="1429"/>
    </location>
</feature>